<organism evidence="8 9">
    <name type="scientific">Eumeta variegata</name>
    <name type="common">Bagworm moth</name>
    <name type="synonym">Eumeta japonica</name>
    <dbReference type="NCBI Taxonomy" id="151549"/>
    <lineage>
        <taxon>Eukaryota</taxon>
        <taxon>Metazoa</taxon>
        <taxon>Ecdysozoa</taxon>
        <taxon>Arthropoda</taxon>
        <taxon>Hexapoda</taxon>
        <taxon>Insecta</taxon>
        <taxon>Pterygota</taxon>
        <taxon>Neoptera</taxon>
        <taxon>Endopterygota</taxon>
        <taxon>Lepidoptera</taxon>
        <taxon>Glossata</taxon>
        <taxon>Ditrysia</taxon>
        <taxon>Tineoidea</taxon>
        <taxon>Psychidae</taxon>
        <taxon>Oiketicinae</taxon>
        <taxon>Eumeta</taxon>
    </lineage>
</organism>
<protein>
    <recommendedName>
        <fullName evidence="4">Cilia- and flagella-associated protein 299</fullName>
    </recommendedName>
</protein>
<evidence type="ECO:0000256" key="6">
    <source>
        <dbReference type="ARBA" id="ARBA00023242"/>
    </source>
</evidence>
<evidence type="ECO:0000256" key="3">
    <source>
        <dbReference type="ARBA" id="ARBA00004496"/>
    </source>
</evidence>
<dbReference type="GO" id="GO:0005634">
    <property type="term" value="C:nucleus"/>
    <property type="evidence" value="ECO:0007669"/>
    <property type="project" value="UniProtKB-SubCell"/>
</dbReference>
<evidence type="ECO:0000313" key="9">
    <source>
        <dbReference type="Proteomes" id="UP000299102"/>
    </source>
</evidence>
<comment type="subcellular location">
    <subcellularLocation>
        <location evidence="3">Cytoplasm</location>
    </subcellularLocation>
    <subcellularLocation>
        <location evidence="2">Nucleus</location>
    </subcellularLocation>
</comment>
<feature type="region of interest" description="Disordered" evidence="7">
    <location>
        <begin position="1"/>
        <end position="23"/>
    </location>
</feature>
<dbReference type="OrthoDB" id="2136125at2759"/>
<dbReference type="PANTHER" id="PTHR33588:SF1">
    <property type="entry name" value="CILIA- AND FLAGELLA-ASSOCIATED PROTEIN 299"/>
    <property type="match status" value="1"/>
</dbReference>
<proteinExistence type="predicted"/>
<gene>
    <name evidence="8" type="ORF">EVAR_84652_1</name>
</gene>
<comment type="caution">
    <text evidence="8">The sequence shown here is derived from an EMBL/GenBank/DDBJ whole genome shotgun (WGS) entry which is preliminary data.</text>
</comment>
<dbReference type="AlphaFoldDB" id="A0A4C1UZ58"/>
<evidence type="ECO:0000256" key="4">
    <source>
        <dbReference type="ARBA" id="ARBA00021436"/>
    </source>
</evidence>
<accession>A0A4C1UZ58</accession>
<keyword evidence="5" id="KW-0963">Cytoplasm</keyword>
<evidence type="ECO:0000256" key="2">
    <source>
        <dbReference type="ARBA" id="ARBA00004123"/>
    </source>
</evidence>
<dbReference type="PANTHER" id="PTHR33588">
    <property type="entry name" value="CILIA- AND FLAGELLA-ASSOCIATED PROTEIN 299"/>
    <property type="match status" value="1"/>
</dbReference>
<dbReference type="EMBL" id="BGZK01000247">
    <property type="protein sequence ID" value="GBP31540.1"/>
    <property type="molecule type" value="Genomic_DNA"/>
</dbReference>
<dbReference type="Proteomes" id="UP000299102">
    <property type="component" value="Unassembled WGS sequence"/>
</dbReference>
<dbReference type="GO" id="GO:0005737">
    <property type="term" value="C:cytoplasm"/>
    <property type="evidence" value="ECO:0007669"/>
    <property type="project" value="UniProtKB-SubCell"/>
</dbReference>
<name>A0A4C1UZ58_EUMVA</name>
<evidence type="ECO:0000256" key="5">
    <source>
        <dbReference type="ARBA" id="ARBA00022490"/>
    </source>
</evidence>
<keyword evidence="6" id="KW-0539">Nucleus</keyword>
<dbReference type="InterPro" id="IPR027887">
    <property type="entry name" value="DUF4464"/>
</dbReference>
<sequence length="78" mass="9131">MKHDVVRFSGQVEPAGSDIPEKPLMDPIEGLLFQNRHDHKIVCTDPTKDPGQNTTRLRIYSPKYFQIELYDHIVRRKN</sequence>
<comment type="function">
    <text evidence="1">May be involved in spermatogenesis.</text>
</comment>
<evidence type="ECO:0000313" key="8">
    <source>
        <dbReference type="EMBL" id="GBP31540.1"/>
    </source>
</evidence>
<keyword evidence="9" id="KW-1185">Reference proteome</keyword>
<reference evidence="8 9" key="1">
    <citation type="journal article" date="2019" name="Commun. Biol.">
        <title>The bagworm genome reveals a unique fibroin gene that provides high tensile strength.</title>
        <authorList>
            <person name="Kono N."/>
            <person name="Nakamura H."/>
            <person name="Ohtoshi R."/>
            <person name="Tomita M."/>
            <person name="Numata K."/>
            <person name="Arakawa K."/>
        </authorList>
    </citation>
    <scope>NUCLEOTIDE SEQUENCE [LARGE SCALE GENOMIC DNA]</scope>
</reference>
<evidence type="ECO:0000256" key="7">
    <source>
        <dbReference type="SAM" id="MobiDB-lite"/>
    </source>
</evidence>
<dbReference type="Pfam" id="PF14713">
    <property type="entry name" value="DUF4464"/>
    <property type="match status" value="1"/>
</dbReference>
<evidence type="ECO:0000256" key="1">
    <source>
        <dbReference type="ARBA" id="ARBA00003056"/>
    </source>
</evidence>